<evidence type="ECO:0000256" key="2">
    <source>
        <dbReference type="ARBA" id="ARBA00022475"/>
    </source>
</evidence>
<evidence type="ECO:0000256" key="8">
    <source>
        <dbReference type="SAM" id="Phobius"/>
    </source>
</evidence>
<dbReference type="PROSITE" id="PS00409">
    <property type="entry name" value="PROKAR_NTER_METHYL"/>
    <property type="match status" value="1"/>
</dbReference>
<dbReference type="GO" id="GO:0015627">
    <property type="term" value="C:type II protein secretion system complex"/>
    <property type="evidence" value="ECO:0007669"/>
    <property type="project" value="InterPro"/>
</dbReference>
<sequence>MLFVRPRHLKVKDEGFTLIETLVTIAIIGILAAIAAPSFLSWVNSKRVDDALALLEGAVKEGQSEAIKQSQQCTISIGASVTANPSNCLTTGSRDLSKLGVRILDGTNGKTGNDTGALVELSNPGNDIVFSPKGTTTSNKVAVVYQADGSGDMRCLVISSGLGLLRTGEYSGANPPPANPVEGNCITD</sequence>
<organism evidence="10 11">
    <name type="scientific">Acaryochloris thomasi RCC1774</name>
    <dbReference type="NCBI Taxonomy" id="1764569"/>
    <lineage>
        <taxon>Bacteria</taxon>
        <taxon>Bacillati</taxon>
        <taxon>Cyanobacteriota</taxon>
        <taxon>Cyanophyceae</taxon>
        <taxon>Acaryochloridales</taxon>
        <taxon>Acaryochloridaceae</taxon>
        <taxon>Acaryochloris</taxon>
        <taxon>Acaryochloris thomasi</taxon>
    </lineage>
</organism>
<comment type="caution">
    <text evidence="10">The sequence shown here is derived from an EMBL/GenBank/DDBJ whole genome shotgun (WGS) entry which is preliminary data.</text>
</comment>
<evidence type="ECO:0000256" key="3">
    <source>
        <dbReference type="ARBA" id="ARBA00022481"/>
    </source>
</evidence>
<gene>
    <name evidence="10" type="primary">pilE</name>
    <name evidence="10" type="ORF">C1752_02698</name>
</gene>
<dbReference type="SUPFAM" id="SSF54523">
    <property type="entry name" value="Pili subunits"/>
    <property type="match status" value="1"/>
</dbReference>
<comment type="subcellular location">
    <subcellularLocation>
        <location evidence="1">Cell inner membrane</location>
        <topology evidence="1">Single-pass membrane protein</topology>
    </subcellularLocation>
</comment>
<dbReference type="Proteomes" id="UP000248857">
    <property type="component" value="Unassembled WGS sequence"/>
</dbReference>
<keyword evidence="2" id="KW-1003">Cell membrane</keyword>
<evidence type="ECO:0000256" key="7">
    <source>
        <dbReference type="ARBA" id="ARBA00023136"/>
    </source>
</evidence>
<keyword evidence="6 8" id="KW-1133">Transmembrane helix</keyword>
<dbReference type="EMBL" id="PQWO01000007">
    <property type="protein sequence ID" value="PZD73074.1"/>
    <property type="molecule type" value="Genomic_DNA"/>
</dbReference>
<name>A0A2W1JT69_9CYAN</name>
<keyword evidence="4" id="KW-0997">Cell inner membrane</keyword>
<keyword evidence="7 8" id="KW-0472">Membrane</keyword>
<dbReference type="OrthoDB" id="428628at2"/>
<evidence type="ECO:0000256" key="6">
    <source>
        <dbReference type="ARBA" id="ARBA00022989"/>
    </source>
</evidence>
<dbReference type="AlphaFoldDB" id="A0A2W1JT69"/>
<evidence type="ECO:0000259" key="9">
    <source>
        <dbReference type="Pfam" id="PF12019"/>
    </source>
</evidence>
<protein>
    <submittedName>
        <fullName evidence="10">Fimbrial protein</fullName>
    </submittedName>
</protein>
<dbReference type="Gene3D" id="3.30.700.10">
    <property type="entry name" value="Glycoprotein, Type 4 Pilin"/>
    <property type="match status" value="1"/>
</dbReference>
<accession>A0A2W1JT69</accession>
<feature type="transmembrane region" description="Helical" evidence="8">
    <location>
        <begin position="21"/>
        <end position="43"/>
    </location>
</feature>
<evidence type="ECO:0000256" key="5">
    <source>
        <dbReference type="ARBA" id="ARBA00022692"/>
    </source>
</evidence>
<dbReference type="GO" id="GO:0005886">
    <property type="term" value="C:plasma membrane"/>
    <property type="evidence" value="ECO:0007669"/>
    <property type="project" value="UniProtKB-SubCell"/>
</dbReference>
<dbReference type="RefSeq" id="WP_110986402.1">
    <property type="nucleotide sequence ID" value="NZ_CAWNWM010000007.1"/>
</dbReference>
<keyword evidence="3" id="KW-0488">Methylation</keyword>
<dbReference type="Pfam" id="PF12019">
    <property type="entry name" value="GspH"/>
    <property type="match status" value="1"/>
</dbReference>
<dbReference type="GO" id="GO:0015628">
    <property type="term" value="P:protein secretion by the type II secretion system"/>
    <property type="evidence" value="ECO:0007669"/>
    <property type="project" value="InterPro"/>
</dbReference>
<keyword evidence="11" id="KW-1185">Reference proteome</keyword>
<evidence type="ECO:0000256" key="4">
    <source>
        <dbReference type="ARBA" id="ARBA00022519"/>
    </source>
</evidence>
<dbReference type="InterPro" id="IPR012902">
    <property type="entry name" value="N_methyl_site"/>
</dbReference>
<keyword evidence="5 8" id="KW-0812">Transmembrane</keyword>
<dbReference type="InterPro" id="IPR022346">
    <property type="entry name" value="T2SS_GspH"/>
</dbReference>
<proteinExistence type="predicted"/>
<evidence type="ECO:0000313" key="11">
    <source>
        <dbReference type="Proteomes" id="UP000248857"/>
    </source>
</evidence>
<dbReference type="NCBIfam" id="TIGR02532">
    <property type="entry name" value="IV_pilin_GFxxxE"/>
    <property type="match status" value="1"/>
</dbReference>
<evidence type="ECO:0000256" key="1">
    <source>
        <dbReference type="ARBA" id="ARBA00004377"/>
    </source>
</evidence>
<evidence type="ECO:0000313" key="10">
    <source>
        <dbReference type="EMBL" id="PZD73074.1"/>
    </source>
</evidence>
<reference evidence="10 11" key="1">
    <citation type="journal article" date="2018" name="Sci. Rep.">
        <title>A novel species of the marine cyanobacterium Acaryochloris with a unique pigment content and lifestyle.</title>
        <authorList>
            <person name="Partensky F."/>
            <person name="Six C."/>
            <person name="Ratin M."/>
            <person name="Garczarek L."/>
            <person name="Vaulot D."/>
            <person name="Probert I."/>
            <person name="Calteau A."/>
            <person name="Gourvil P."/>
            <person name="Marie D."/>
            <person name="Grebert T."/>
            <person name="Bouchier C."/>
            <person name="Le Panse S."/>
            <person name="Gachenot M."/>
            <person name="Rodriguez F."/>
            <person name="Garrido J.L."/>
        </authorList>
    </citation>
    <scope>NUCLEOTIDE SEQUENCE [LARGE SCALE GENOMIC DNA]</scope>
    <source>
        <strain evidence="10 11">RCC1774</strain>
    </source>
</reference>
<dbReference type="Pfam" id="PF07963">
    <property type="entry name" value="N_methyl"/>
    <property type="match status" value="1"/>
</dbReference>
<feature type="domain" description="General secretion pathway GspH" evidence="9">
    <location>
        <begin position="62"/>
        <end position="160"/>
    </location>
</feature>
<dbReference type="InterPro" id="IPR045584">
    <property type="entry name" value="Pilin-like"/>
</dbReference>